<dbReference type="PANTHER" id="PTHR47950:SF49">
    <property type="entry name" value="CYTOCHROME P450"/>
    <property type="match status" value="1"/>
</dbReference>
<keyword evidence="6" id="KW-0408">Iron</keyword>
<evidence type="ECO:0000256" key="4">
    <source>
        <dbReference type="ARBA" id="ARBA00022723"/>
    </source>
</evidence>
<evidence type="ECO:0000256" key="1">
    <source>
        <dbReference type="ARBA" id="ARBA00001971"/>
    </source>
</evidence>
<comment type="caution">
    <text evidence="8">The sequence shown here is derived from an EMBL/GenBank/DDBJ whole genome shotgun (WGS) entry which is preliminary data.</text>
</comment>
<dbReference type="AlphaFoldDB" id="A0ABD2XY01"/>
<proteinExistence type="inferred from homology"/>
<evidence type="ECO:0000256" key="6">
    <source>
        <dbReference type="ARBA" id="ARBA00023004"/>
    </source>
</evidence>
<keyword evidence="5" id="KW-0560">Oxidoreductase</keyword>
<dbReference type="PANTHER" id="PTHR47950">
    <property type="entry name" value="CYTOCHROME P450, FAMILY 76, SUBFAMILY C, POLYPEPTIDE 5-RELATED"/>
    <property type="match status" value="1"/>
</dbReference>
<keyword evidence="3" id="KW-0349">Heme</keyword>
<dbReference type="GO" id="GO:0004497">
    <property type="term" value="F:monooxygenase activity"/>
    <property type="evidence" value="ECO:0007669"/>
    <property type="project" value="UniProtKB-KW"/>
</dbReference>
<evidence type="ECO:0000256" key="3">
    <source>
        <dbReference type="ARBA" id="ARBA00022617"/>
    </source>
</evidence>
<keyword evidence="7" id="KW-0503">Monooxygenase</keyword>
<dbReference type="SUPFAM" id="SSF48264">
    <property type="entry name" value="Cytochrome P450"/>
    <property type="match status" value="1"/>
</dbReference>
<sequence length="151" mass="17345">MVEHLRDKKECEVVDVGELVFVTIFNMLSNVMVSRDLIGSEEERGDGGVKSLVRKIMEVATAPNVSDFYPILSKFDLRGLKRKSVDLEIKIRAVWEPIIEERRLKGVPLIQKDFLDILLENNFDNNRIHQLLMVLSPSLSLSCMHKHTSIR</sequence>
<evidence type="ECO:0000313" key="9">
    <source>
        <dbReference type="Proteomes" id="UP001630127"/>
    </source>
</evidence>
<organism evidence="8 9">
    <name type="scientific">Cinchona calisaya</name>
    <dbReference type="NCBI Taxonomy" id="153742"/>
    <lineage>
        <taxon>Eukaryota</taxon>
        <taxon>Viridiplantae</taxon>
        <taxon>Streptophyta</taxon>
        <taxon>Embryophyta</taxon>
        <taxon>Tracheophyta</taxon>
        <taxon>Spermatophyta</taxon>
        <taxon>Magnoliopsida</taxon>
        <taxon>eudicotyledons</taxon>
        <taxon>Gunneridae</taxon>
        <taxon>Pentapetalae</taxon>
        <taxon>asterids</taxon>
        <taxon>lamiids</taxon>
        <taxon>Gentianales</taxon>
        <taxon>Rubiaceae</taxon>
        <taxon>Cinchonoideae</taxon>
        <taxon>Cinchoneae</taxon>
        <taxon>Cinchona</taxon>
    </lineage>
</organism>
<accession>A0ABD2XY01</accession>
<dbReference type="InterPro" id="IPR001128">
    <property type="entry name" value="Cyt_P450"/>
</dbReference>
<comment type="cofactor">
    <cofactor evidence="1">
        <name>heme</name>
        <dbReference type="ChEBI" id="CHEBI:30413"/>
    </cofactor>
</comment>
<reference evidence="8 9" key="1">
    <citation type="submission" date="2024-11" db="EMBL/GenBank/DDBJ databases">
        <title>A near-complete genome assembly of Cinchona calisaya.</title>
        <authorList>
            <person name="Lian D.C."/>
            <person name="Zhao X.W."/>
            <person name="Wei L."/>
        </authorList>
    </citation>
    <scope>NUCLEOTIDE SEQUENCE [LARGE SCALE GENOMIC DNA]</scope>
    <source>
        <tissue evidence="8">Nenye</tissue>
    </source>
</reference>
<dbReference type="Proteomes" id="UP001630127">
    <property type="component" value="Unassembled WGS sequence"/>
</dbReference>
<protein>
    <submittedName>
        <fullName evidence="8">Uncharacterized protein</fullName>
    </submittedName>
</protein>
<evidence type="ECO:0000313" key="8">
    <source>
        <dbReference type="EMBL" id="KAL3499406.1"/>
    </source>
</evidence>
<dbReference type="Gene3D" id="1.10.630.10">
    <property type="entry name" value="Cytochrome P450"/>
    <property type="match status" value="1"/>
</dbReference>
<name>A0ABD2XY01_9GENT</name>
<keyword evidence="4" id="KW-0479">Metal-binding</keyword>
<dbReference type="GO" id="GO:0046872">
    <property type="term" value="F:metal ion binding"/>
    <property type="evidence" value="ECO:0007669"/>
    <property type="project" value="UniProtKB-KW"/>
</dbReference>
<dbReference type="InterPro" id="IPR036396">
    <property type="entry name" value="Cyt_P450_sf"/>
</dbReference>
<gene>
    <name evidence="8" type="ORF">ACH5RR_038499</name>
</gene>
<evidence type="ECO:0000256" key="5">
    <source>
        <dbReference type="ARBA" id="ARBA00023002"/>
    </source>
</evidence>
<keyword evidence="9" id="KW-1185">Reference proteome</keyword>
<evidence type="ECO:0000256" key="2">
    <source>
        <dbReference type="ARBA" id="ARBA00010617"/>
    </source>
</evidence>
<comment type="similarity">
    <text evidence="2">Belongs to the cytochrome P450 family.</text>
</comment>
<evidence type="ECO:0000256" key="7">
    <source>
        <dbReference type="ARBA" id="ARBA00023033"/>
    </source>
</evidence>
<dbReference type="Pfam" id="PF00067">
    <property type="entry name" value="p450"/>
    <property type="match status" value="1"/>
</dbReference>
<dbReference type="EMBL" id="JBJUIK010000016">
    <property type="protein sequence ID" value="KAL3499406.1"/>
    <property type="molecule type" value="Genomic_DNA"/>
</dbReference>